<dbReference type="CDD" id="cd00093">
    <property type="entry name" value="HTH_XRE"/>
    <property type="match status" value="1"/>
</dbReference>
<dbReference type="GO" id="GO:0003700">
    <property type="term" value="F:DNA-binding transcription factor activity"/>
    <property type="evidence" value="ECO:0007669"/>
    <property type="project" value="TreeGrafter"/>
</dbReference>
<dbReference type="InterPro" id="IPR050807">
    <property type="entry name" value="TransReg_Diox_bact_type"/>
</dbReference>
<proteinExistence type="predicted"/>
<evidence type="ECO:0000259" key="4">
    <source>
        <dbReference type="PROSITE" id="PS50943"/>
    </source>
</evidence>
<dbReference type="PROSITE" id="PS50943">
    <property type="entry name" value="HTH_CROC1"/>
    <property type="match status" value="1"/>
</dbReference>
<evidence type="ECO:0000256" key="3">
    <source>
        <dbReference type="ARBA" id="ARBA00023163"/>
    </source>
</evidence>
<dbReference type="SMART" id="SM00530">
    <property type="entry name" value="HTH_XRE"/>
    <property type="match status" value="1"/>
</dbReference>
<sequence length="112" mass="13032">MSTIAEIVGQRIRNFRTQRKWSQEKLAEKADLHPSYIGQIERAEKNATVESMEKISIALEIPMARLFQNLGGKVSDYTDYPFLCNELIASHPKEEQKLLYEILCQIEQYKLN</sequence>
<evidence type="ECO:0000256" key="1">
    <source>
        <dbReference type="ARBA" id="ARBA00023015"/>
    </source>
</evidence>
<feature type="domain" description="HTH cro/C1-type" evidence="4">
    <location>
        <begin position="12"/>
        <end position="66"/>
    </location>
</feature>
<reference evidence="5" key="2">
    <citation type="journal article" date="2021" name="PeerJ">
        <title>Extensive microbial diversity within the chicken gut microbiome revealed by metagenomics and culture.</title>
        <authorList>
            <person name="Gilroy R."/>
            <person name="Ravi A."/>
            <person name="Getino M."/>
            <person name="Pursley I."/>
            <person name="Horton D.L."/>
            <person name="Alikhan N.F."/>
            <person name="Baker D."/>
            <person name="Gharbi K."/>
            <person name="Hall N."/>
            <person name="Watson M."/>
            <person name="Adriaenssens E.M."/>
            <person name="Foster-Nyarko E."/>
            <person name="Jarju S."/>
            <person name="Secka A."/>
            <person name="Antonio M."/>
            <person name="Oren A."/>
            <person name="Chaudhuri R.R."/>
            <person name="La Ragione R."/>
            <person name="Hildebrand F."/>
            <person name="Pallen M.J."/>
        </authorList>
    </citation>
    <scope>NUCLEOTIDE SEQUENCE</scope>
    <source>
        <strain evidence="5">ChiSjej1B19-7085</strain>
    </source>
</reference>
<evidence type="ECO:0000313" key="5">
    <source>
        <dbReference type="EMBL" id="HIR57234.1"/>
    </source>
</evidence>
<dbReference type="AlphaFoldDB" id="A0A9D1J1M2"/>
<evidence type="ECO:0000256" key="2">
    <source>
        <dbReference type="ARBA" id="ARBA00023125"/>
    </source>
</evidence>
<dbReference type="InterPro" id="IPR010982">
    <property type="entry name" value="Lambda_DNA-bd_dom_sf"/>
</dbReference>
<dbReference type="Proteomes" id="UP000886785">
    <property type="component" value="Unassembled WGS sequence"/>
</dbReference>
<protein>
    <submittedName>
        <fullName evidence="5">Helix-turn-helix transcriptional regulator</fullName>
    </submittedName>
</protein>
<dbReference type="InterPro" id="IPR001387">
    <property type="entry name" value="Cro/C1-type_HTH"/>
</dbReference>
<dbReference type="EMBL" id="DVHF01000073">
    <property type="protein sequence ID" value="HIR57234.1"/>
    <property type="molecule type" value="Genomic_DNA"/>
</dbReference>
<dbReference type="GO" id="GO:0005829">
    <property type="term" value="C:cytosol"/>
    <property type="evidence" value="ECO:0007669"/>
    <property type="project" value="TreeGrafter"/>
</dbReference>
<dbReference type="PANTHER" id="PTHR46797:SF23">
    <property type="entry name" value="HTH-TYPE TRANSCRIPTIONAL REGULATOR SUTR"/>
    <property type="match status" value="1"/>
</dbReference>
<dbReference type="Pfam" id="PF01381">
    <property type="entry name" value="HTH_3"/>
    <property type="match status" value="1"/>
</dbReference>
<name>A0A9D1J1M2_9FIRM</name>
<keyword evidence="1" id="KW-0805">Transcription regulation</keyword>
<comment type="caution">
    <text evidence="5">The sequence shown here is derived from an EMBL/GenBank/DDBJ whole genome shotgun (WGS) entry which is preliminary data.</text>
</comment>
<dbReference type="Gene3D" id="1.10.260.40">
    <property type="entry name" value="lambda repressor-like DNA-binding domains"/>
    <property type="match status" value="1"/>
</dbReference>
<reference evidence="5" key="1">
    <citation type="submission" date="2020-10" db="EMBL/GenBank/DDBJ databases">
        <authorList>
            <person name="Gilroy R."/>
        </authorList>
    </citation>
    <scope>NUCLEOTIDE SEQUENCE</scope>
    <source>
        <strain evidence="5">ChiSjej1B19-7085</strain>
    </source>
</reference>
<gene>
    <name evidence="5" type="ORF">IAA54_06160</name>
</gene>
<organism evidence="5 6">
    <name type="scientific">Candidatus Gallacutalibacter pullicola</name>
    <dbReference type="NCBI Taxonomy" id="2840830"/>
    <lineage>
        <taxon>Bacteria</taxon>
        <taxon>Bacillati</taxon>
        <taxon>Bacillota</taxon>
        <taxon>Clostridia</taxon>
        <taxon>Eubacteriales</taxon>
        <taxon>Candidatus Gallacutalibacter</taxon>
    </lineage>
</organism>
<dbReference type="SUPFAM" id="SSF47413">
    <property type="entry name" value="lambda repressor-like DNA-binding domains"/>
    <property type="match status" value="1"/>
</dbReference>
<keyword evidence="2" id="KW-0238">DNA-binding</keyword>
<dbReference type="PANTHER" id="PTHR46797">
    <property type="entry name" value="HTH-TYPE TRANSCRIPTIONAL REGULATOR"/>
    <property type="match status" value="1"/>
</dbReference>
<evidence type="ECO:0000313" key="6">
    <source>
        <dbReference type="Proteomes" id="UP000886785"/>
    </source>
</evidence>
<keyword evidence="3" id="KW-0804">Transcription</keyword>
<dbReference type="GO" id="GO:0003677">
    <property type="term" value="F:DNA binding"/>
    <property type="evidence" value="ECO:0007669"/>
    <property type="project" value="UniProtKB-KW"/>
</dbReference>
<accession>A0A9D1J1M2</accession>